<comment type="caution">
    <text evidence="3">The sequence shown here is derived from an EMBL/GenBank/DDBJ whole genome shotgun (WGS) entry which is preliminary data.</text>
</comment>
<protein>
    <submittedName>
        <fullName evidence="3">Dienelactone hydrolase</fullName>
    </submittedName>
</protein>
<evidence type="ECO:0000256" key="1">
    <source>
        <dbReference type="SAM" id="SignalP"/>
    </source>
</evidence>
<dbReference type="Proteomes" id="UP000739565">
    <property type="component" value="Unassembled WGS sequence"/>
</dbReference>
<reference evidence="3" key="1">
    <citation type="submission" date="2021-07" db="EMBL/GenBank/DDBJ databases">
        <title>New genus and species of the family Alcaligenaceae.</title>
        <authorList>
            <person name="Hahn M.W."/>
        </authorList>
    </citation>
    <scope>NUCLEOTIDE SEQUENCE</scope>
    <source>
        <strain evidence="3">LF4-65</strain>
    </source>
</reference>
<proteinExistence type="predicted"/>
<feature type="domain" description="Peptidase S9 prolyl oligopeptidase catalytic" evidence="2">
    <location>
        <begin position="146"/>
        <end position="222"/>
    </location>
</feature>
<dbReference type="GO" id="GO:0016787">
    <property type="term" value="F:hydrolase activity"/>
    <property type="evidence" value="ECO:0007669"/>
    <property type="project" value="UniProtKB-KW"/>
</dbReference>
<sequence length="315" mass="34725">MRRLLLVLLLFALTALGGCAGVPFSNADVEYFQPPIVATQAPERPITNFSLFNNTTKVNLAPMRPVVPTFNGKGNLLASWNPHPEGVKNRPTFVIVHGGHGLVPGDFATALWARKDLGANTLVLDSYWSRGHDQNWVTYTPLGANARMLDAIATGRWLVSQGVDPNKLILMGGSQGGWTVLRTFTDEPFMREHAKGLYRAGISLYPVCNSKGWKEDPTLGPYWGPVLIFTGGKDTATLPDRCPTRVFKDATSWTHYPEATHGWDTSNRGAHTPSVDGECGKALNIYNRFAVCRSDSATRDMHKRIKEFVKRLTSS</sequence>
<accession>A0A953N9I3</accession>
<dbReference type="RefSeq" id="WP_259661718.1">
    <property type="nucleotide sequence ID" value="NZ_JAHXRI010000010.1"/>
</dbReference>
<dbReference type="InterPro" id="IPR029058">
    <property type="entry name" value="AB_hydrolase_fold"/>
</dbReference>
<dbReference type="InterPro" id="IPR001375">
    <property type="entry name" value="Peptidase_S9_cat"/>
</dbReference>
<organism evidence="3 4">
    <name type="scientific">Zwartia hollandica</name>
    <dbReference type="NCBI Taxonomy" id="324606"/>
    <lineage>
        <taxon>Bacteria</taxon>
        <taxon>Pseudomonadati</taxon>
        <taxon>Pseudomonadota</taxon>
        <taxon>Betaproteobacteria</taxon>
        <taxon>Burkholderiales</taxon>
        <taxon>Alcaligenaceae</taxon>
        <taxon>Zwartia</taxon>
    </lineage>
</organism>
<evidence type="ECO:0000313" key="3">
    <source>
        <dbReference type="EMBL" id="MBZ1351311.1"/>
    </source>
</evidence>
<feature type="chain" id="PRO_5037807667" evidence="1">
    <location>
        <begin position="21"/>
        <end position="315"/>
    </location>
</feature>
<dbReference type="AlphaFoldDB" id="A0A953N9I3"/>
<evidence type="ECO:0000259" key="2">
    <source>
        <dbReference type="Pfam" id="PF00326"/>
    </source>
</evidence>
<name>A0A953N9I3_9BURK</name>
<gene>
    <name evidence="3" type="ORF">KZZ10_11700</name>
</gene>
<evidence type="ECO:0000313" key="4">
    <source>
        <dbReference type="Proteomes" id="UP000739565"/>
    </source>
</evidence>
<keyword evidence="3" id="KW-0378">Hydrolase</keyword>
<dbReference type="EMBL" id="JAHXRI010000010">
    <property type="protein sequence ID" value="MBZ1351311.1"/>
    <property type="molecule type" value="Genomic_DNA"/>
</dbReference>
<keyword evidence="1" id="KW-0732">Signal</keyword>
<feature type="signal peptide" evidence="1">
    <location>
        <begin position="1"/>
        <end position="20"/>
    </location>
</feature>
<dbReference type="SUPFAM" id="SSF53474">
    <property type="entry name" value="alpha/beta-Hydrolases"/>
    <property type="match status" value="1"/>
</dbReference>
<keyword evidence="4" id="KW-1185">Reference proteome</keyword>
<dbReference type="PROSITE" id="PS51257">
    <property type="entry name" value="PROKAR_LIPOPROTEIN"/>
    <property type="match status" value="1"/>
</dbReference>
<dbReference type="Gene3D" id="3.40.50.1820">
    <property type="entry name" value="alpha/beta hydrolase"/>
    <property type="match status" value="1"/>
</dbReference>
<dbReference type="Pfam" id="PF00326">
    <property type="entry name" value="Peptidase_S9"/>
    <property type="match status" value="1"/>
</dbReference>